<dbReference type="GO" id="GO:0006203">
    <property type="term" value="P:dGTP catabolic process"/>
    <property type="evidence" value="ECO:0007669"/>
    <property type="project" value="TreeGrafter"/>
</dbReference>
<dbReference type="InterPro" id="IPR000086">
    <property type="entry name" value="NUDIX_hydrolase_dom"/>
</dbReference>
<protein>
    <recommendedName>
        <fullName evidence="3">Nudix hydrolase domain-containing protein</fullName>
    </recommendedName>
</protein>
<gene>
    <name evidence="4" type="ORF">A2946_01060</name>
</gene>
<evidence type="ECO:0000256" key="2">
    <source>
        <dbReference type="RuleBase" id="RU003476"/>
    </source>
</evidence>
<dbReference type="FunFam" id="3.90.79.10:FF:000060">
    <property type="entry name" value="Nudix hydrolase 1"/>
    <property type="match status" value="1"/>
</dbReference>
<dbReference type="PANTHER" id="PTHR16099:SF5">
    <property type="entry name" value="NUCLEOTIDE TRIPHOSPHATE DIPHOSPHATASE NUDT15"/>
    <property type="match status" value="1"/>
</dbReference>
<dbReference type="PRINTS" id="PR00502">
    <property type="entry name" value="NUDIXFAMILY"/>
</dbReference>
<reference evidence="4 5" key="1">
    <citation type="journal article" date="2016" name="Nat. Commun.">
        <title>Thousands of microbial genomes shed light on interconnected biogeochemical processes in an aquifer system.</title>
        <authorList>
            <person name="Anantharaman K."/>
            <person name="Brown C.T."/>
            <person name="Hug L.A."/>
            <person name="Sharon I."/>
            <person name="Castelle C.J."/>
            <person name="Probst A.J."/>
            <person name="Thomas B.C."/>
            <person name="Singh A."/>
            <person name="Wilkins M.J."/>
            <person name="Karaoz U."/>
            <person name="Brodie E.L."/>
            <person name="Williams K.H."/>
            <person name="Hubbard S.S."/>
            <person name="Banfield J.F."/>
        </authorList>
    </citation>
    <scope>NUCLEOTIDE SEQUENCE [LARGE SCALE GENOMIC DNA]</scope>
</reference>
<evidence type="ECO:0000259" key="3">
    <source>
        <dbReference type="PROSITE" id="PS51462"/>
    </source>
</evidence>
<evidence type="ECO:0000256" key="1">
    <source>
        <dbReference type="ARBA" id="ARBA00022801"/>
    </source>
</evidence>
<evidence type="ECO:0000313" key="4">
    <source>
        <dbReference type="EMBL" id="OGZ01443.1"/>
    </source>
</evidence>
<dbReference type="PROSITE" id="PS51462">
    <property type="entry name" value="NUDIX"/>
    <property type="match status" value="1"/>
</dbReference>
<dbReference type="InterPro" id="IPR004027">
    <property type="entry name" value="SEC_C_motif"/>
</dbReference>
<dbReference type="GO" id="GO:0035539">
    <property type="term" value="F:8-oxo-7,8-dihydrodeoxyguanosine triphosphate pyrophosphatase activity"/>
    <property type="evidence" value="ECO:0007669"/>
    <property type="project" value="TreeGrafter"/>
</dbReference>
<dbReference type="PANTHER" id="PTHR16099">
    <property type="entry name" value="8-OXO-DGTP DIPHOSPHATES NUDT15"/>
    <property type="match status" value="1"/>
</dbReference>
<dbReference type="Pfam" id="PF00293">
    <property type="entry name" value="NUDIX"/>
    <property type="match status" value="1"/>
</dbReference>
<sequence length="150" mass="16854">MSKELRPKGAIGVYLINQKGELLLLLRTSPHGNGTWSPPGGHMEYGETFSDTAKRETKEESGVEVGDIEIMGVTSDVYPEEEKHYVTVHVKALTYSGEPRIAEPNKCKEMKWFNLGNLPENLFPANKHFFAQNPDCPCESGRKYKTCHGR</sequence>
<dbReference type="PROSITE" id="PS00893">
    <property type="entry name" value="NUDIX_BOX"/>
    <property type="match status" value="1"/>
</dbReference>
<dbReference type="AlphaFoldDB" id="A0A1G2CJ70"/>
<proteinExistence type="inferred from homology"/>
<name>A0A1G2CJ70_9BACT</name>
<dbReference type="InterPro" id="IPR015797">
    <property type="entry name" value="NUDIX_hydrolase-like_dom_sf"/>
</dbReference>
<organism evidence="4 5">
    <name type="scientific">Candidatus Liptonbacteria bacterium RIFCSPLOWO2_01_FULL_53_13</name>
    <dbReference type="NCBI Taxonomy" id="1798651"/>
    <lineage>
        <taxon>Bacteria</taxon>
        <taxon>Candidatus Liptoniibacteriota</taxon>
    </lineage>
</organism>
<dbReference type="EMBL" id="MHLB01000038">
    <property type="protein sequence ID" value="OGZ01443.1"/>
    <property type="molecule type" value="Genomic_DNA"/>
</dbReference>
<dbReference type="CDD" id="cd04678">
    <property type="entry name" value="NUDIX_MTH2_Nudt15"/>
    <property type="match status" value="1"/>
</dbReference>
<accession>A0A1G2CJ70</accession>
<dbReference type="InterPro" id="IPR020084">
    <property type="entry name" value="NUDIX_hydrolase_CS"/>
</dbReference>
<keyword evidence="1 2" id="KW-0378">Hydrolase</keyword>
<dbReference type="SUPFAM" id="SSF55811">
    <property type="entry name" value="Nudix"/>
    <property type="match status" value="1"/>
</dbReference>
<dbReference type="InterPro" id="IPR020476">
    <property type="entry name" value="Nudix_hydrolase"/>
</dbReference>
<dbReference type="SUPFAM" id="SSF103642">
    <property type="entry name" value="Sec-C motif"/>
    <property type="match status" value="1"/>
</dbReference>
<dbReference type="Proteomes" id="UP000178348">
    <property type="component" value="Unassembled WGS sequence"/>
</dbReference>
<comment type="similarity">
    <text evidence="2">Belongs to the Nudix hydrolase family.</text>
</comment>
<feature type="domain" description="Nudix hydrolase" evidence="3">
    <location>
        <begin position="6"/>
        <end position="136"/>
    </location>
</feature>
<evidence type="ECO:0000313" key="5">
    <source>
        <dbReference type="Proteomes" id="UP000178348"/>
    </source>
</evidence>
<dbReference type="Pfam" id="PF02810">
    <property type="entry name" value="SEC-C"/>
    <property type="match status" value="1"/>
</dbReference>
<dbReference type="GO" id="GO:0005829">
    <property type="term" value="C:cytosol"/>
    <property type="evidence" value="ECO:0007669"/>
    <property type="project" value="TreeGrafter"/>
</dbReference>
<comment type="caution">
    <text evidence="4">The sequence shown here is derived from an EMBL/GenBank/DDBJ whole genome shotgun (WGS) entry which is preliminary data.</text>
</comment>
<dbReference type="Gene3D" id="3.90.79.10">
    <property type="entry name" value="Nucleoside Triphosphate Pyrophosphohydrolase"/>
    <property type="match status" value="1"/>
</dbReference>